<dbReference type="PROSITE" id="PS50112">
    <property type="entry name" value="PAS"/>
    <property type="match status" value="3"/>
</dbReference>
<dbReference type="InterPro" id="IPR000014">
    <property type="entry name" value="PAS"/>
</dbReference>
<name>A0A1H9M925_9BURK</name>
<dbReference type="Gene3D" id="3.40.50.2300">
    <property type="match status" value="1"/>
</dbReference>
<keyword evidence="6" id="KW-0808">Transferase</keyword>
<evidence type="ECO:0000256" key="10">
    <source>
        <dbReference type="ARBA" id="ARBA00022777"/>
    </source>
</evidence>
<evidence type="ECO:0000256" key="1">
    <source>
        <dbReference type="ARBA" id="ARBA00000085"/>
    </source>
</evidence>
<keyword evidence="10" id="KW-0418">Kinase</keyword>
<dbReference type="NCBIfam" id="TIGR00229">
    <property type="entry name" value="sensory_box"/>
    <property type="match status" value="3"/>
</dbReference>
<dbReference type="STRING" id="180197.SAMN02982919_01913"/>
<dbReference type="PRINTS" id="PR00344">
    <property type="entry name" value="BCTRLSENSOR"/>
</dbReference>
<evidence type="ECO:0000256" key="14">
    <source>
        <dbReference type="ARBA" id="ARBA00023026"/>
    </source>
</evidence>
<feature type="transmembrane region" description="Helical" evidence="24">
    <location>
        <begin position="232"/>
        <end position="255"/>
    </location>
</feature>
<keyword evidence="8" id="KW-0732">Signal</keyword>
<dbReference type="Pfam" id="PF03707">
    <property type="entry name" value="MHYT"/>
    <property type="match status" value="3"/>
</dbReference>
<evidence type="ECO:0000256" key="13">
    <source>
        <dbReference type="ARBA" id="ARBA00023012"/>
    </source>
</evidence>
<dbReference type="EC" id="2.7.13.3" evidence="3"/>
<feature type="domain" description="PAS" evidence="27">
    <location>
        <begin position="395"/>
        <end position="469"/>
    </location>
</feature>
<dbReference type="InterPro" id="IPR003594">
    <property type="entry name" value="HATPase_dom"/>
</dbReference>
<evidence type="ECO:0000256" key="21">
    <source>
        <dbReference type="ARBA" id="ARBA00070616"/>
    </source>
</evidence>
<sequence length="1239" mass="134560">MFDAFFLSGADSPVLLWQQHDPRLVALSILLAVLASVMALHMAVLAQHAQSGAVRHIALLTGALALGGGIWGMHFVGMLAFAVCARGQFDALQTLLSMLPGLLASWAALALLTRPQLSGRMLVGGGVVVGAGIGTMHYLGMAASEIAPLMRYDPWGFALSIVLAVLLAVVALWAHFGLQRQLCWPLWQSNLLAGAVMGLAISAMHYTGMNALRFTSSAMDMPVSGNQSSQLLLALAVAVVTVFAGALVVAINVGLRFRQLFLEAQRSSSRLRAVMDTAIDGVIMMDGQGIVQSYNSAAERILGWMAAEVLGRNIHMLMPEPYHSAHDGYLRHHLRTGEEHIIGFGREVEALHKDGTLVPIRLGVGRVQLPGPPLFVGFLSDIRQRRAVEASLRESEEKFRSLLRNIPGVTFRARLDVDWSLLFISDAIQVLTGWPAADFLAGRIRLAALIVAQDLPTVQATARQAILQGQAFQVEYRLRHRDGSLRWVSGTGRGVSDSCGKVQWVDGVLLDTTTQHARNAEFESTVRAMSRSQAVVEFDLQGRVLTANPNFLNLTGYSLAEIVGQHHRMFCTPDYVQDPSYGALWARLAGGDIATGEFSRLGKNGRQVWIYATYNPIFDAEGQPFKIVKFVTDLSLRRAMEQELRQAKERAEQAAAARSMFLANMSHEIRTPMNAIIGFTQALQDSPLDAEQRRHLGTVHHAARSMLRLLNDILDTAKLEKGAVELELTDFSLRELCAQILASLRINAQSKGLALVLDYPNSVPDMLHGDALRVQQILVNLLGNAIKFTEQGHVTLHVVYHDGVLGLEVQDTGIGIAPDKLERIFAPFAQADASTTRRFGGTGLGTTISRQLSELMQGSISVVSTLGQGSTFKVHLPLPLGKTSAPAPVAQGSSLRPLHILAADDIAHNLELLQLTLARSNHQVTLAHGGEEAVAQFMQGQFDLVLMDLQMPGVDGLQATRRIRAFEQAQQRRPVPIIALSASVLEQDRRNALAAGMDGFADKPLEPVRLQTEMARVLGIRPVSNPVVVAPSPLLLAAVGTEPAIDWERGLRLWTRMDVLRHALERFLQEQQNTPATVLALLAQQDWAGLLATAHRFGGAAGNLALLPLHRLAQQLEQAAQQADAPRAQALALALPETLMAAAQALQQAAAPTPDLSATASPLDVQQQAQVLQALEQLRTALAQAELSEAPLQTLVQLLPALMLEPLQRAIDHFDFDQAQRCLDTLRVQLAHATEEVTP</sequence>
<dbReference type="InterPro" id="IPR003661">
    <property type="entry name" value="HisK_dim/P_dom"/>
</dbReference>
<dbReference type="SUPFAM" id="SSF55785">
    <property type="entry name" value="PYP-like sensor domain (PAS domain)"/>
    <property type="match status" value="3"/>
</dbReference>
<dbReference type="CDD" id="cd00130">
    <property type="entry name" value="PAS"/>
    <property type="match status" value="3"/>
</dbReference>
<dbReference type="PROSITE" id="PS50109">
    <property type="entry name" value="HIS_KIN"/>
    <property type="match status" value="1"/>
</dbReference>
<comment type="catalytic activity">
    <reaction evidence="1">
        <text>ATP + protein L-histidine = ADP + protein N-phospho-L-histidine.</text>
        <dbReference type="EC" id="2.7.13.3"/>
    </reaction>
</comment>
<keyword evidence="11" id="KW-0067">ATP-binding</keyword>
<dbReference type="PANTHER" id="PTHR45339:SF1">
    <property type="entry name" value="HYBRID SIGNAL TRANSDUCTION HISTIDINE KINASE J"/>
    <property type="match status" value="1"/>
</dbReference>
<dbReference type="CDD" id="cd16922">
    <property type="entry name" value="HATPase_EvgS-ArcB-TorS-like"/>
    <property type="match status" value="1"/>
</dbReference>
<evidence type="ECO:0000256" key="17">
    <source>
        <dbReference type="ARBA" id="ARBA00059827"/>
    </source>
</evidence>
<feature type="transmembrane region" description="Helical" evidence="24">
    <location>
        <begin position="121"/>
        <end position="143"/>
    </location>
</feature>
<evidence type="ECO:0000256" key="8">
    <source>
        <dbReference type="ARBA" id="ARBA00022729"/>
    </source>
</evidence>
<dbReference type="Pfam" id="PF00512">
    <property type="entry name" value="HisKA"/>
    <property type="match status" value="1"/>
</dbReference>
<dbReference type="InterPro" id="IPR036641">
    <property type="entry name" value="HPT_dom_sf"/>
</dbReference>
<dbReference type="InterPro" id="IPR013767">
    <property type="entry name" value="PAS_fold"/>
</dbReference>
<feature type="domain" description="MHYT" evidence="30">
    <location>
        <begin position="20"/>
        <end position="215"/>
    </location>
</feature>
<dbReference type="SUPFAM" id="SSF55874">
    <property type="entry name" value="ATPase domain of HSP90 chaperone/DNA topoisomerase II/histidine kinase"/>
    <property type="match status" value="1"/>
</dbReference>
<dbReference type="Pfam" id="PF01627">
    <property type="entry name" value="Hpt"/>
    <property type="match status" value="1"/>
</dbReference>
<dbReference type="InterPro" id="IPR035965">
    <property type="entry name" value="PAS-like_dom_sf"/>
</dbReference>
<dbReference type="Pfam" id="PF02518">
    <property type="entry name" value="HATPase_c"/>
    <property type="match status" value="1"/>
</dbReference>
<feature type="domain" description="PAC" evidence="28">
    <location>
        <begin position="594"/>
        <end position="646"/>
    </location>
</feature>
<dbReference type="InterPro" id="IPR011006">
    <property type="entry name" value="CheY-like_superfamily"/>
</dbReference>
<dbReference type="InterPro" id="IPR000700">
    <property type="entry name" value="PAS-assoc_C"/>
</dbReference>
<evidence type="ECO:0000256" key="18">
    <source>
        <dbReference type="ARBA" id="ARBA00064003"/>
    </source>
</evidence>
<feature type="transmembrane region" description="Helical" evidence="24">
    <location>
        <begin position="57"/>
        <end position="83"/>
    </location>
</feature>
<keyword evidence="32" id="KW-1185">Reference proteome</keyword>
<dbReference type="PANTHER" id="PTHR45339">
    <property type="entry name" value="HYBRID SIGNAL TRANSDUCTION HISTIDINE KINASE J"/>
    <property type="match status" value="1"/>
</dbReference>
<evidence type="ECO:0000256" key="11">
    <source>
        <dbReference type="ARBA" id="ARBA00022840"/>
    </source>
</evidence>
<comment type="subcellular location">
    <subcellularLocation>
        <location evidence="2">Cell membrane</location>
        <topology evidence="2">Multi-pass membrane protein</topology>
    </subcellularLocation>
</comment>
<keyword evidence="7 24" id="KW-0812">Transmembrane</keyword>
<evidence type="ECO:0000256" key="24">
    <source>
        <dbReference type="PROSITE-ProRule" id="PRU00244"/>
    </source>
</evidence>
<dbReference type="PROSITE" id="PS50110">
    <property type="entry name" value="RESPONSE_REGULATORY"/>
    <property type="match status" value="1"/>
</dbReference>
<dbReference type="SMART" id="SM00388">
    <property type="entry name" value="HisKA"/>
    <property type="match status" value="1"/>
</dbReference>
<evidence type="ECO:0000256" key="5">
    <source>
        <dbReference type="ARBA" id="ARBA00022553"/>
    </source>
</evidence>
<keyword evidence="14" id="KW-0843">Virulence</keyword>
<dbReference type="Gene3D" id="3.30.565.10">
    <property type="entry name" value="Histidine kinase-like ATPase, C-terminal domain"/>
    <property type="match status" value="1"/>
</dbReference>
<keyword evidence="4" id="KW-1003">Cell membrane</keyword>
<dbReference type="FunFam" id="3.30.565.10:FF:000010">
    <property type="entry name" value="Sensor histidine kinase RcsC"/>
    <property type="match status" value="1"/>
</dbReference>
<reference evidence="31 32" key="1">
    <citation type="submission" date="2016-10" db="EMBL/GenBank/DDBJ databases">
        <authorList>
            <person name="de Groot N.N."/>
        </authorList>
    </citation>
    <scope>NUCLEOTIDE SEQUENCE [LARGE SCALE GENOMIC DNA]</scope>
    <source>
        <strain evidence="31 32">ATCC 35958</strain>
    </source>
</reference>
<dbReference type="SMART" id="SM00448">
    <property type="entry name" value="REC"/>
    <property type="match status" value="1"/>
</dbReference>
<feature type="modified residue" description="4-aspartylphosphate" evidence="23">
    <location>
        <position position="948"/>
    </location>
</feature>
<evidence type="ECO:0000259" key="29">
    <source>
        <dbReference type="PROSITE" id="PS50894"/>
    </source>
</evidence>
<keyword evidence="13" id="KW-0902">Two-component regulatory system</keyword>
<feature type="domain" description="PAS" evidence="27">
    <location>
        <begin position="518"/>
        <end position="565"/>
    </location>
</feature>
<dbReference type="GO" id="GO:0000155">
    <property type="term" value="F:phosphorelay sensor kinase activity"/>
    <property type="evidence" value="ECO:0007669"/>
    <property type="project" value="InterPro"/>
</dbReference>
<evidence type="ECO:0000256" key="2">
    <source>
        <dbReference type="ARBA" id="ARBA00004651"/>
    </source>
</evidence>
<dbReference type="EMBL" id="FOGD01000005">
    <property type="protein sequence ID" value="SER19937.1"/>
    <property type="molecule type" value="Genomic_DNA"/>
</dbReference>
<evidence type="ECO:0000256" key="12">
    <source>
        <dbReference type="ARBA" id="ARBA00022989"/>
    </source>
</evidence>
<evidence type="ECO:0000256" key="16">
    <source>
        <dbReference type="ARBA" id="ARBA00058004"/>
    </source>
</evidence>
<comment type="subunit">
    <text evidence="18">At low DSF concentrations, interacts with RpfF.</text>
</comment>
<dbReference type="SMART" id="SM00086">
    <property type="entry name" value="PAC"/>
    <property type="match status" value="3"/>
</dbReference>
<feature type="modified residue" description="Phosphohistidine" evidence="22">
    <location>
        <position position="1095"/>
    </location>
</feature>
<dbReference type="GO" id="GO:0005886">
    <property type="term" value="C:plasma membrane"/>
    <property type="evidence" value="ECO:0007669"/>
    <property type="project" value="UniProtKB-SubCell"/>
</dbReference>
<evidence type="ECO:0000256" key="3">
    <source>
        <dbReference type="ARBA" id="ARBA00012438"/>
    </source>
</evidence>
<evidence type="ECO:0000256" key="20">
    <source>
        <dbReference type="ARBA" id="ARBA00070152"/>
    </source>
</evidence>
<dbReference type="Proteomes" id="UP000199766">
    <property type="component" value="Unassembled WGS sequence"/>
</dbReference>
<dbReference type="SMART" id="SM00387">
    <property type="entry name" value="HATPase_c"/>
    <property type="match status" value="1"/>
</dbReference>
<proteinExistence type="predicted"/>
<evidence type="ECO:0000256" key="4">
    <source>
        <dbReference type="ARBA" id="ARBA00022475"/>
    </source>
</evidence>
<dbReference type="GO" id="GO:0005524">
    <property type="term" value="F:ATP binding"/>
    <property type="evidence" value="ECO:0007669"/>
    <property type="project" value="UniProtKB-KW"/>
</dbReference>
<dbReference type="Pfam" id="PF08447">
    <property type="entry name" value="PAS_3"/>
    <property type="match status" value="2"/>
</dbReference>
<organism evidence="31 32">
    <name type="scientific">Giesbergeria anulus</name>
    <dbReference type="NCBI Taxonomy" id="180197"/>
    <lineage>
        <taxon>Bacteria</taxon>
        <taxon>Pseudomonadati</taxon>
        <taxon>Pseudomonadota</taxon>
        <taxon>Betaproteobacteria</taxon>
        <taxon>Burkholderiales</taxon>
        <taxon>Comamonadaceae</taxon>
        <taxon>Giesbergeria</taxon>
    </lineage>
</organism>
<feature type="domain" description="PAS" evidence="27">
    <location>
        <begin position="267"/>
        <end position="337"/>
    </location>
</feature>
<evidence type="ECO:0000256" key="23">
    <source>
        <dbReference type="PROSITE-ProRule" id="PRU00169"/>
    </source>
</evidence>
<gene>
    <name evidence="31" type="ORF">SAMN02982919_01913</name>
</gene>
<dbReference type="Pfam" id="PF00072">
    <property type="entry name" value="Response_reg"/>
    <property type="match status" value="1"/>
</dbReference>
<evidence type="ECO:0000256" key="6">
    <source>
        <dbReference type="ARBA" id="ARBA00022679"/>
    </source>
</evidence>
<dbReference type="SUPFAM" id="SSF52172">
    <property type="entry name" value="CheY-like"/>
    <property type="match status" value="1"/>
</dbReference>
<evidence type="ECO:0000259" key="25">
    <source>
        <dbReference type="PROSITE" id="PS50109"/>
    </source>
</evidence>
<comment type="function">
    <text evidence="16">Member of the two-component regulatory system BvgS/BvgA. Phosphorylates BvgA via a four-step phosphorelay in response to environmental signals.</text>
</comment>
<evidence type="ECO:0000256" key="9">
    <source>
        <dbReference type="ARBA" id="ARBA00022741"/>
    </source>
</evidence>
<evidence type="ECO:0000313" key="32">
    <source>
        <dbReference type="Proteomes" id="UP000199766"/>
    </source>
</evidence>
<evidence type="ECO:0000256" key="15">
    <source>
        <dbReference type="ARBA" id="ARBA00023136"/>
    </source>
</evidence>
<feature type="domain" description="Response regulatory" evidence="26">
    <location>
        <begin position="899"/>
        <end position="1018"/>
    </location>
</feature>
<dbReference type="InterPro" id="IPR001789">
    <property type="entry name" value="Sig_transdc_resp-reg_receiver"/>
</dbReference>
<keyword evidence="15 24" id="KW-0472">Membrane</keyword>
<feature type="transmembrane region" description="Helical" evidence="24">
    <location>
        <begin position="24"/>
        <end position="45"/>
    </location>
</feature>
<dbReference type="InterPro" id="IPR013655">
    <property type="entry name" value="PAS_fold_3"/>
</dbReference>
<evidence type="ECO:0000259" key="27">
    <source>
        <dbReference type="PROSITE" id="PS50112"/>
    </source>
</evidence>
<evidence type="ECO:0000259" key="28">
    <source>
        <dbReference type="PROSITE" id="PS50113"/>
    </source>
</evidence>
<dbReference type="PROSITE" id="PS50924">
    <property type="entry name" value="MHYT"/>
    <property type="match status" value="1"/>
</dbReference>
<feature type="transmembrane region" description="Helical" evidence="24">
    <location>
        <begin position="95"/>
        <end position="112"/>
    </location>
</feature>
<feature type="domain" description="HPt" evidence="29">
    <location>
        <begin position="1056"/>
        <end position="1149"/>
    </location>
</feature>
<dbReference type="RefSeq" id="WP_091456499.1">
    <property type="nucleotide sequence ID" value="NZ_FOGD01000005.1"/>
</dbReference>
<dbReference type="InterPro" id="IPR036097">
    <property type="entry name" value="HisK_dim/P_sf"/>
</dbReference>
<dbReference type="OrthoDB" id="9810730at2"/>
<evidence type="ECO:0000259" key="26">
    <source>
        <dbReference type="PROSITE" id="PS50110"/>
    </source>
</evidence>
<dbReference type="CDD" id="cd00082">
    <property type="entry name" value="HisKA"/>
    <property type="match status" value="1"/>
</dbReference>
<dbReference type="PROSITE" id="PS50894">
    <property type="entry name" value="HPT"/>
    <property type="match status" value="1"/>
</dbReference>
<dbReference type="InterPro" id="IPR004358">
    <property type="entry name" value="Sig_transdc_His_kin-like_C"/>
</dbReference>
<dbReference type="AlphaFoldDB" id="A0A1H9M925"/>
<dbReference type="PROSITE" id="PS50113">
    <property type="entry name" value="PAC"/>
    <property type="match status" value="2"/>
</dbReference>
<feature type="domain" description="PAC" evidence="28">
    <location>
        <begin position="472"/>
        <end position="524"/>
    </location>
</feature>
<feature type="transmembrane region" description="Helical" evidence="24">
    <location>
        <begin position="155"/>
        <end position="178"/>
    </location>
</feature>
<dbReference type="InterPro" id="IPR005330">
    <property type="entry name" value="MHYT_dom"/>
</dbReference>
<dbReference type="CDD" id="cd17546">
    <property type="entry name" value="REC_hyHK_CKI1_RcsC-like"/>
    <property type="match status" value="1"/>
</dbReference>
<comment type="function">
    <text evidence="17">Putative oxygen sensor; modulates the activity of FixJ, a transcriptional activator of nitrogen fixation fixK gene. FixL probably acts as a kinase that phosphorylates FixJ.</text>
</comment>
<feature type="domain" description="Histidine kinase" evidence="25">
    <location>
        <begin position="664"/>
        <end position="880"/>
    </location>
</feature>
<evidence type="ECO:0000259" key="30">
    <source>
        <dbReference type="PROSITE" id="PS50924"/>
    </source>
</evidence>
<dbReference type="Gene3D" id="1.20.120.160">
    <property type="entry name" value="HPT domain"/>
    <property type="match status" value="1"/>
</dbReference>
<keyword evidence="5 23" id="KW-0597">Phosphoprotein</keyword>
<keyword evidence="12 24" id="KW-1133">Transmembrane helix</keyword>
<evidence type="ECO:0000256" key="22">
    <source>
        <dbReference type="PROSITE-ProRule" id="PRU00110"/>
    </source>
</evidence>
<accession>A0A1H9M925</accession>
<dbReference type="InterPro" id="IPR008207">
    <property type="entry name" value="Sig_transdc_His_kin_Hpt_dom"/>
</dbReference>
<dbReference type="InterPro" id="IPR036890">
    <property type="entry name" value="HATPase_C_sf"/>
</dbReference>
<dbReference type="SUPFAM" id="SSF47384">
    <property type="entry name" value="Homodimeric domain of signal transducing histidine kinase"/>
    <property type="match status" value="1"/>
</dbReference>
<dbReference type="SUPFAM" id="SSF47226">
    <property type="entry name" value="Histidine-containing phosphotransfer domain, HPT domain"/>
    <property type="match status" value="1"/>
</dbReference>
<dbReference type="InterPro" id="IPR001610">
    <property type="entry name" value="PAC"/>
</dbReference>
<dbReference type="Gene3D" id="1.10.287.130">
    <property type="match status" value="1"/>
</dbReference>
<dbReference type="GO" id="GO:0006355">
    <property type="term" value="P:regulation of DNA-templated transcription"/>
    <property type="evidence" value="ECO:0007669"/>
    <property type="project" value="InterPro"/>
</dbReference>
<dbReference type="Gene3D" id="3.30.450.20">
    <property type="entry name" value="PAS domain"/>
    <property type="match status" value="3"/>
</dbReference>
<evidence type="ECO:0000256" key="7">
    <source>
        <dbReference type="ARBA" id="ARBA00022692"/>
    </source>
</evidence>
<dbReference type="FunFam" id="3.30.450.20:FF:000060">
    <property type="entry name" value="Sensor protein FixL"/>
    <property type="match status" value="1"/>
</dbReference>
<dbReference type="SMART" id="SM00091">
    <property type="entry name" value="PAS"/>
    <property type="match status" value="3"/>
</dbReference>
<feature type="transmembrane region" description="Helical" evidence="24">
    <location>
        <begin position="190"/>
        <end position="212"/>
    </location>
</feature>
<protein>
    <recommendedName>
        <fullName evidence="21">Sensor protein FixL</fullName>
        <ecNumber evidence="3">2.7.13.3</ecNumber>
    </recommendedName>
    <alternativeName>
        <fullName evidence="19">Sensory/regulatory protein RpfC</fullName>
    </alternativeName>
    <alternativeName>
        <fullName evidence="20">Virulence sensor protein BvgS</fullName>
    </alternativeName>
</protein>
<evidence type="ECO:0000313" key="31">
    <source>
        <dbReference type="EMBL" id="SER19937.1"/>
    </source>
</evidence>
<dbReference type="Pfam" id="PF00989">
    <property type="entry name" value="PAS"/>
    <property type="match status" value="1"/>
</dbReference>
<keyword evidence="9" id="KW-0547">Nucleotide-binding</keyword>
<dbReference type="FunFam" id="1.10.287.130:FF:000002">
    <property type="entry name" value="Two-component osmosensing histidine kinase"/>
    <property type="match status" value="1"/>
</dbReference>
<dbReference type="InterPro" id="IPR005467">
    <property type="entry name" value="His_kinase_dom"/>
</dbReference>
<evidence type="ECO:0000256" key="19">
    <source>
        <dbReference type="ARBA" id="ARBA00068150"/>
    </source>
</evidence>